<comment type="subcellular location">
    <subcellularLocation>
        <location evidence="6">Secreted</location>
        <location evidence="6">Cell wall</location>
    </subcellularLocation>
    <subcellularLocation>
        <location evidence="6">Secreted</location>
        <location evidence="6">Extracellular space</location>
        <location evidence="6">Apoplast</location>
    </subcellularLocation>
</comment>
<dbReference type="Pfam" id="PF06955">
    <property type="entry name" value="XET_C"/>
    <property type="match status" value="1"/>
</dbReference>
<dbReference type="InterPro" id="IPR013320">
    <property type="entry name" value="ConA-like_dom_sf"/>
</dbReference>
<dbReference type="InterPro" id="IPR016455">
    <property type="entry name" value="XTH"/>
</dbReference>
<dbReference type="GO" id="GO:0016762">
    <property type="term" value="F:xyloglucan:xyloglucosyl transferase activity"/>
    <property type="evidence" value="ECO:0007669"/>
    <property type="project" value="UniProtKB-EC"/>
</dbReference>
<feature type="domain" description="GH16" evidence="7">
    <location>
        <begin position="24"/>
        <end position="247"/>
    </location>
</feature>
<keyword evidence="6" id="KW-0961">Cell wall biogenesis/degradation</keyword>
<name>A0A835IXS7_9MAGN</name>
<comment type="caution">
    <text evidence="8">The sequence shown here is derived from an EMBL/GenBank/DDBJ whole genome shotgun (WGS) entry which is preliminary data.</text>
</comment>
<dbReference type="PIRSF" id="PIRSF005604">
    <property type="entry name" value="XET"/>
    <property type="match status" value="1"/>
</dbReference>
<accession>A0A835IXS7</accession>
<feature type="active site" description="Proton donor" evidence="5">
    <location>
        <position position="136"/>
    </location>
</feature>
<proteinExistence type="inferred from homology"/>
<dbReference type="PANTHER" id="PTHR31062">
    <property type="entry name" value="XYLOGLUCAN ENDOTRANSGLUCOSYLASE/HYDROLASE PROTEIN 8-RELATED"/>
    <property type="match status" value="1"/>
</dbReference>
<keyword evidence="6" id="KW-0732">Signal</keyword>
<dbReference type="OrthoDB" id="4781at2759"/>
<evidence type="ECO:0000256" key="5">
    <source>
        <dbReference type="PIRSR" id="PIRSR005604-1"/>
    </source>
</evidence>
<feature type="signal peptide" evidence="6">
    <location>
        <begin position="1"/>
        <end position="24"/>
    </location>
</feature>
<protein>
    <recommendedName>
        <fullName evidence="6">Xyloglucan endotransglucosylase/hydrolase</fullName>
        <ecNumber evidence="6">2.4.1.207</ecNumber>
    </recommendedName>
</protein>
<evidence type="ECO:0000256" key="6">
    <source>
        <dbReference type="RuleBase" id="RU361120"/>
    </source>
</evidence>
<comment type="similarity">
    <text evidence="6">Belongs to the glycosyl hydrolase 16 family.</text>
</comment>
<keyword evidence="4 6" id="KW-0326">Glycosidase</keyword>
<dbReference type="GO" id="GO:0004553">
    <property type="term" value="F:hydrolase activity, hydrolyzing O-glycosyl compounds"/>
    <property type="evidence" value="ECO:0007669"/>
    <property type="project" value="InterPro"/>
</dbReference>
<sequence length="323" mass="37145">MAFLQEKVLFVWFMFSLTSGFTSSRSDHYTPPNLKHLTELFPRLKFNQGFKESFGESNIKLMDNGSFVNVTLDKSSGSGFVSQDDYYYGFFNTAIKLPAGFSSGVVVAFYVSSFFSLSLMSNSEIFPHNHDEIDIELLGHQNRKEWILQTNIYGNGSIKTGREEKFHLWFDPTEQHHQYSIIWNSNHTVFLVDNVPIREVTHSEGISSAYPLKPMSLHCTIWDGSEWATNGGKDPVNYKYAPFVASFGDMQMEGCKWDKTKQVPFCVKSGQGLSILDPVEGEEFAKLSQEQKMGMDDYRKRFMIYSYCKDPRRYKVLPPECNR</sequence>
<dbReference type="GO" id="GO:0010411">
    <property type="term" value="P:xyloglucan metabolic process"/>
    <property type="evidence" value="ECO:0007669"/>
    <property type="project" value="InterPro"/>
</dbReference>
<reference evidence="8 9" key="1">
    <citation type="submission" date="2020-10" db="EMBL/GenBank/DDBJ databases">
        <title>The Coptis chinensis genome and diversification of protoberbering-type alkaloids.</title>
        <authorList>
            <person name="Wang B."/>
            <person name="Shu S."/>
            <person name="Song C."/>
            <person name="Liu Y."/>
        </authorList>
    </citation>
    <scope>NUCLEOTIDE SEQUENCE [LARGE SCALE GENOMIC DNA]</scope>
    <source>
        <strain evidence="8">HL-2020</strain>
        <tissue evidence="8">Leaf</tissue>
    </source>
</reference>
<evidence type="ECO:0000256" key="2">
    <source>
        <dbReference type="ARBA" id="ARBA00022801"/>
    </source>
</evidence>
<feature type="active site" description="Nucleophile" evidence="5">
    <location>
        <position position="132"/>
    </location>
</feature>
<dbReference type="EC" id="2.4.1.207" evidence="6"/>
<keyword evidence="3" id="KW-1015">Disulfide bond</keyword>
<keyword evidence="6" id="KW-0052">Apoplast</keyword>
<dbReference type="Gene3D" id="2.60.120.200">
    <property type="match status" value="1"/>
</dbReference>
<evidence type="ECO:0000256" key="1">
    <source>
        <dbReference type="ARBA" id="ARBA00022679"/>
    </source>
</evidence>
<dbReference type="PROSITE" id="PS51762">
    <property type="entry name" value="GH16_2"/>
    <property type="match status" value="1"/>
</dbReference>
<dbReference type="Pfam" id="PF00722">
    <property type="entry name" value="Glyco_hydro_16"/>
    <property type="match status" value="1"/>
</dbReference>
<comment type="function">
    <text evidence="6">Catalyzes xyloglucan endohydrolysis (XEH) and/or endotransglycosylation (XET). Cleaves and religates xyloglucan polymers, an essential constituent of the primary cell wall, and thereby participates in cell wall construction of growing tissues.</text>
</comment>
<keyword evidence="6" id="KW-0964">Secreted</keyword>
<evidence type="ECO:0000313" key="8">
    <source>
        <dbReference type="EMBL" id="KAF9624597.1"/>
    </source>
</evidence>
<gene>
    <name evidence="8" type="ORF">IFM89_012019</name>
</gene>
<dbReference type="AlphaFoldDB" id="A0A835IXS7"/>
<dbReference type="GO" id="GO:0048046">
    <property type="term" value="C:apoplast"/>
    <property type="evidence" value="ECO:0007669"/>
    <property type="project" value="UniProtKB-SubCell"/>
</dbReference>
<evidence type="ECO:0000313" key="9">
    <source>
        <dbReference type="Proteomes" id="UP000631114"/>
    </source>
</evidence>
<keyword evidence="9" id="KW-1185">Reference proteome</keyword>
<comment type="PTM">
    <text evidence="6">Contains at least one intrachain disulfide bond essential for its enzymatic activity.</text>
</comment>
<dbReference type="GO" id="GO:0071555">
    <property type="term" value="P:cell wall organization"/>
    <property type="evidence" value="ECO:0007669"/>
    <property type="project" value="UniProtKB-KW"/>
</dbReference>
<keyword evidence="6" id="KW-0134">Cell wall</keyword>
<dbReference type="EMBL" id="JADFTS010000001">
    <property type="protein sequence ID" value="KAF9624597.1"/>
    <property type="molecule type" value="Genomic_DNA"/>
</dbReference>
<evidence type="ECO:0000256" key="4">
    <source>
        <dbReference type="ARBA" id="ARBA00023295"/>
    </source>
</evidence>
<feature type="chain" id="PRO_5033114129" description="Xyloglucan endotransglucosylase/hydrolase" evidence="6">
    <location>
        <begin position="25"/>
        <end position="323"/>
    </location>
</feature>
<evidence type="ECO:0000259" key="7">
    <source>
        <dbReference type="PROSITE" id="PS51762"/>
    </source>
</evidence>
<organism evidence="8 9">
    <name type="scientific">Coptis chinensis</name>
    <dbReference type="NCBI Taxonomy" id="261450"/>
    <lineage>
        <taxon>Eukaryota</taxon>
        <taxon>Viridiplantae</taxon>
        <taxon>Streptophyta</taxon>
        <taxon>Embryophyta</taxon>
        <taxon>Tracheophyta</taxon>
        <taxon>Spermatophyta</taxon>
        <taxon>Magnoliopsida</taxon>
        <taxon>Ranunculales</taxon>
        <taxon>Ranunculaceae</taxon>
        <taxon>Coptidoideae</taxon>
        <taxon>Coptis</taxon>
    </lineage>
</organism>
<dbReference type="InterPro" id="IPR044791">
    <property type="entry name" value="Beta-glucanase/XTH"/>
</dbReference>
<evidence type="ECO:0000256" key="3">
    <source>
        <dbReference type="ARBA" id="ARBA00023157"/>
    </source>
</evidence>
<dbReference type="Proteomes" id="UP000631114">
    <property type="component" value="Unassembled WGS sequence"/>
</dbReference>
<keyword evidence="1 6" id="KW-0808">Transferase</keyword>
<dbReference type="InterPro" id="IPR010713">
    <property type="entry name" value="XET_C"/>
</dbReference>
<dbReference type="InterPro" id="IPR000757">
    <property type="entry name" value="Beta-glucanase-like"/>
</dbReference>
<dbReference type="GO" id="GO:0042546">
    <property type="term" value="P:cell wall biogenesis"/>
    <property type="evidence" value="ECO:0007669"/>
    <property type="project" value="InterPro"/>
</dbReference>
<keyword evidence="2 6" id="KW-0378">Hydrolase</keyword>
<dbReference type="SUPFAM" id="SSF49899">
    <property type="entry name" value="Concanavalin A-like lectins/glucanases"/>
    <property type="match status" value="1"/>
</dbReference>